<feature type="non-terminal residue" evidence="1">
    <location>
        <position position="1"/>
    </location>
</feature>
<feature type="non-terminal residue" evidence="1">
    <location>
        <position position="71"/>
    </location>
</feature>
<sequence>GVPEVVELLFREGGGCRGVGDGRHRLLEHLGADVDVDRVELLLPQQGRAEWGSRDGVDCLAVAARLSLGIV</sequence>
<dbReference type="AlphaFoldDB" id="A0A061RSS2"/>
<dbReference type="EMBL" id="GBEZ01010696">
    <property type="protein sequence ID" value="JAC75013.1"/>
    <property type="molecule type" value="Transcribed_RNA"/>
</dbReference>
<evidence type="ECO:0000313" key="1">
    <source>
        <dbReference type="EMBL" id="JAC75013.1"/>
    </source>
</evidence>
<protein>
    <submittedName>
        <fullName evidence="1">Uncharacterized protein</fullName>
    </submittedName>
</protein>
<organism evidence="1">
    <name type="scientific">Tetraselmis sp. GSL018</name>
    <dbReference type="NCBI Taxonomy" id="582737"/>
    <lineage>
        <taxon>Eukaryota</taxon>
        <taxon>Viridiplantae</taxon>
        <taxon>Chlorophyta</taxon>
        <taxon>core chlorophytes</taxon>
        <taxon>Chlorodendrophyceae</taxon>
        <taxon>Chlorodendrales</taxon>
        <taxon>Chlorodendraceae</taxon>
        <taxon>Tetraselmis</taxon>
    </lineage>
</organism>
<accession>A0A061RSS2</accession>
<proteinExistence type="predicted"/>
<gene>
    <name evidence="1" type="ORF">TSPGSL018_24338</name>
</gene>
<name>A0A061RSS2_9CHLO</name>
<reference evidence="1" key="1">
    <citation type="submission" date="2014-05" db="EMBL/GenBank/DDBJ databases">
        <title>The transcriptome of the halophilic microalga Tetraselmis sp. GSL018 isolated from the Great Salt Lake, Utah.</title>
        <authorList>
            <person name="Jinkerson R.E."/>
            <person name="D'Adamo S."/>
            <person name="Posewitz M.C."/>
        </authorList>
    </citation>
    <scope>NUCLEOTIDE SEQUENCE</scope>
    <source>
        <strain evidence="1">GSL018</strain>
    </source>
</reference>